<dbReference type="RefSeq" id="WP_111537060.1">
    <property type="nucleotide sequence ID" value="NZ_QKZL01000006.1"/>
</dbReference>
<dbReference type="AlphaFoldDB" id="A0A2W7NEH6"/>
<dbReference type="EMBL" id="QKZL01000006">
    <property type="protein sequence ID" value="PZX16527.1"/>
    <property type="molecule type" value="Genomic_DNA"/>
</dbReference>
<name>A0A2W7NEH6_9RHOB</name>
<keyword evidence="2 4" id="KW-0808">Transferase</keyword>
<dbReference type="PANTHER" id="PTHR43397">
    <property type="entry name" value="ERGOTHIONEINE BIOSYNTHESIS PROTEIN 1"/>
    <property type="match status" value="1"/>
</dbReference>
<accession>A0A2W7NEH6</accession>
<protein>
    <submittedName>
        <fullName evidence="4">Dimethylhistidine N-methyltransferase</fullName>
    </submittedName>
</protein>
<dbReference type="Pfam" id="PF10017">
    <property type="entry name" value="Methyltransf_33"/>
    <property type="match status" value="1"/>
</dbReference>
<dbReference type="GO" id="GO:0032259">
    <property type="term" value="P:methylation"/>
    <property type="evidence" value="ECO:0007669"/>
    <property type="project" value="UniProtKB-KW"/>
</dbReference>
<evidence type="ECO:0000256" key="1">
    <source>
        <dbReference type="ARBA" id="ARBA00022603"/>
    </source>
</evidence>
<keyword evidence="5" id="KW-1185">Reference proteome</keyword>
<evidence type="ECO:0000313" key="4">
    <source>
        <dbReference type="EMBL" id="PZX16527.1"/>
    </source>
</evidence>
<dbReference type="Gene3D" id="3.40.50.150">
    <property type="entry name" value="Vaccinia Virus protein VP39"/>
    <property type="match status" value="1"/>
</dbReference>
<comment type="caution">
    <text evidence="4">The sequence shown here is derived from an EMBL/GenBank/DDBJ whole genome shotgun (WGS) entry which is preliminary data.</text>
</comment>
<dbReference type="PIRSF" id="PIRSF018005">
    <property type="entry name" value="UCP018005"/>
    <property type="match status" value="1"/>
</dbReference>
<organism evidence="4 5">
    <name type="scientific">Palleronia aestuarii</name>
    <dbReference type="NCBI Taxonomy" id="568105"/>
    <lineage>
        <taxon>Bacteria</taxon>
        <taxon>Pseudomonadati</taxon>
        <taxon>Pseudomonadota</taxon>
        <taxon>Alphaproteobacteria</taxon>
        <taxon>Rhodobacterales</taxon>
        <taxon>Roseobacteraceae</taxon>
        <taxon>Palleronia</taxon>
    </lineage>
</organism>
<dbReference type="OrthoDB" id="5289726at2"/>
<dbReference type="Proteomes" id="UP000248916">
    <property type="component" value="Unassembled WGS sequence"/>
</dbReference>
<proteinExistence type="predicted"/>
<gene>
    <name evidence="4" type="ORF">LX81_01896</name>
</gene>
<evidence type="ECO:0000256" key="2">
    <source>
        <dbReference type="ARBA" id="ARBA00022679"/>
    </source>
</evidence>
<feature type="domain" description="Histidine-specific methyltransferase SAM-dependent" evidence="3">
    <location>
        <begin position="12"/>
        <end position="309"/>
    </location>
</feature>
<dbReference type="InterPro" id="IPR017804">
    <property type="entry name" value="MeTrfase_EgtD-like"/>
</dbReference>
<evidence type="ECO:0000259" key="3">
    <source>
        <dbReference type="Pfam" id="PF10017"/>
    </source>
</evidence>
<dbReference type="PANTHER" id="PTHR43397:SF1">
    <property type="entry name" value="ERGOTHIONEINE BIOSYNTHESIS PROTEIN 1"/>
    <property type="match status" value="1"/>
</dbReference>
<dbReference type="SUPFAM" id="SSF53335">
    <property type="entry name" value="S-adenosyl-L-methionine-dependent methyltransferases"/>
    <property type="match status" value="1"/>
</dbReference>
<dbReference type="NCBIfam" id="TIGR03438">
    <property type="entry name" value="egtD_ergothio"/>
    <property type="match status" value="1"/>
</dbReference>
<dbReference type="InterPro" id="IPR035094">
    <property type="entry name" value="EgtD"/>
</dbReference>
<dbReference type="GO" id="GO:0008168">
    <property type="term" value="F:methyltransferase activity"/>
    <property type="evidence" value="ECO:0007669"/>
    <property type="project" value="UniProtKB-KW"/>
</dbReference>
<dbReference type="InterPro" id="IPR019257">
    <property type="entry name" value="MeTrfase_dom"/>
</dbReference>
<reference evidence="4 5" key="1">
    <citation type="submission" date="2018-06" db="EMBL/GenBank/DDBJ databases">
        <title>Genomic Encyclopedia of Archaeal and Bacterial Type Strains, Phase II (KMG-II): from individual species to whole genera.</title>
        <authorList>
            <person name="Goeker M."/>
        </authorList>
    </citation>
    <scope>NUCLEOTIDE SEQUENCE [LARGE SCALE GENOMIC DNA]</scope>
    <source>
        <strain evidence="4 5">DSM 22009</strain>
    </source>
</reference>
<dbReference type="InterPro" id="IPR051128">
    <property type="entry name" value="EgtD_Methyltrsf_superfamily"/>
</dbReference>
<keyword evidence="1 4" id="KW-0489">Methyltransferase</keyword>
<dbReference type="InterPro" id="IPR029063">
    <property type="entry name" value="SAM-dependent_MTases_sf"/>
</dbReference>
<evidence type="ECO:0000313" key="5">
    <source>
        <dbReference type="Proteomes" id="UP000248916"/>
    </source>
</evidence>
<sequence length="311" mass="33898">MDRIVPDRVFTDAAREGLSASPKRMSPKWFYDAAGSALFERITELPEYYPTRTEISILRTHGEALARAVPAGAALVELGSGASIKIRLLLDALPELGAYVPVDISEDFLHASAAELALDYPALDIRPIAGDFTAPLDFPFDIAPRAKVAFFPGSTIGNLDPEGARRLMRTVRAWPGVAGFILGADLVKDETTLVAAYDDADGVTAEFNLNLLTRLNREAGANFDPERFAHRAIWNADAARIEMHLESLEDQSVQVDGLDVAFGKGETIHTESSHKYTPESLRSLAEETGWSCDELFTDAEMQFALAMLSPA</sequence>